<feature type="compositionally biased region" description="Low complexity" evidence="1">
    <location>
        <begin position="91"/>
        <end position="107"/>
    </location>
</feature>
<dbReference type="RefSeq" id="WP_046514534.1">
    <property type="nucleotide sequence ID" value="NZ_LAYZ01000003.1"/>
</dbReference>
<evidence type="ECO:0008006" key="5">
    <source>
        <dbReference type="Google" id="ProtNLM"/>
    </source>
</evidence>
<dbReference type="OrthoDB" id="2241791at2"/>
<proteinExistence type="predicted"/>
<feature type="region of interest" description="Disordered" evidence="1">
    <location>
        <begin position="90"/>
        <end position="159"/>
    </location>
</feature>
<protein>
    <recommendedName>
        <fullName evidence="5">Transglycosylase</fullName>
    </recommendedName>
</protein>
<feature type="signal peptide" evidence="2">
    <location>
        <begin position="1"/>
        <end position="20"/>
    </location>
</feature>
<keyword evidence="4" id="KW-1185">Reference proteome</keyword>
<dbReference type="STRING" id="1432562.WN59_06355"/>
<name>A0A0M2SP12_9STAP</name>
<accession>A0A0M2SP12</accession>
<dbReference type="PATRIC" id="fig|1432562.3.peg.1265"/>
<evidence type="ECO:0000313" key="3">
    <source>
        <dbReference type="EMBL" id="KKK34657.1"/>
    </source>
</evidence>
<gene>
    <name evidence="3" type="ORF">WN59_06355</name>
</gene>
<feature type="compositionally biased region" description="Polar residues" evidence="1">
    <location>
        <begin position="148"/>
        <end position="159"/>
    </location>
</feature>
<sequence length="237" mass="25899">MKKTVLTTTLALGLGVTAVAADQNAEASEINKDELAQMAQSNSSELNNAPIHEGEYSYNFTVDGVNYNFESDGYYYTWSYGGYSNELPQNETAQTEQVEEAPQVTEEVQQEEQTQEAPQVTEEAPQVEENYEAPAQQTEDVQAAAPAESTQSTGGSTKEQFLNAGGTEAMWQSIVMPESTGNPNAVSPNGYKGLGQTKQSWGTGSVQEQTEGMLNYAKERYGSVDAAIQFREANNWW</sequence>
<evidence type="ECO:0000313" key="4">
    <source>
        <dbReference type="Proteomes" id="UP000034287"/>
    </source>
</evidence>
<dbReference type="Proteomes" id="UP000034287">
    <property type="component" value="Unassembled WGS sequence"/>
</dbReference>
<feature type="chain" id="PRO_5039594053" description="Transglycosylase" evidence="2">
    <location>
        <begin position="21"/>
        <end position="237"/>
    </location>
</feature>
<feature type="compositionally biased region" description="Low complexity" evidence="1">
    <location>
        <begin position="115"/>
        <end position="124"/>
    </location>
</feature>
<dbReference type="EMBL" id="LAYZ01000003">
    <property type="protein sequence ID" value="KKK34657.1"/>
    <property type="molecule type" value="Genomic_DNA"/>
</dbReference>
<dbReference type="InterPro" id="IPR023346">
    <property type="entry name" value="Lysozyme-like_dom_sf"/>
</dbReference>
<evidence type="ECO:0000256" key="2">
    <source>
        <dbReference type="SAM" id="SignalP"/>
    </source>
</evidence>
<keyword evidence="2" id="KW-0732">Signal</keyword>
<organism evidence="3 4">
    <name type="scientific">Salinicoccus sediminis</name>
    <dbReference type="NCBI Taxonomy" id="1432562"/>
    <lineage>
        <taxon>Bacteria</taxon>
        <taxon>Bacillati</taxon>
        <taxon>Bacillota</taxon>
        <taxon>Bacilli</taxon>
        <taxon>Bacillales</taxon>
        <taxon>Staphylococcaceae</taxon>
        <taxon>Salinicoccus</taxon>
    </lineage>
</organism>
<dbReference type="AlphaFoldDB" id="A0A0M2SP12"/>
<reference evidence="3 4" key="1">
    <citation type="submission" date="2015-04" db="EMBL/GenBank/DDBJ databases">
        <title>Taxonomic description and genome sequence of Salinicoccus sediminis sp. nov., a novel hyper halotolerant bacterium isolated from marine sediment.</title>
        <authorList>
            <person name="Mathan Kumar R."/>
            <person name="Kaur G."/>
            <person name="Kumar N."/>
            <person name="Kumar A."/>
            <person name="Singh N.K."/>
            <person name="Kaur N."/>
            <person name="Mayilraj S."/>
        </authorList>
    </citation>
    <scope>NUCLEOTIDE SEQUENCE [LARGE SCALE GENOMIC DNA]</scope>
    <source>
        <strain evidence="3 4">SV-16</strain>
    </source>
</reference>
<comment type="caution">
    <text evidence="3">The sequence shown here is derived from an EMBL/GenBank/DDBJ whole genome shotgun (WGS) entry which is preliminary data.</text>
</comment>
<evidence type="ECO:0000256" key="1">
    <source>
        <dbReference type="SAM" id="MobiDB-lite"/>
    </source>
</evidence>
<dbReference type="SUPFAM" id="SSF53955">
    <property type="entry name" value="Lysozyme-like"/>
    <property type="match status" value="1"/>
</dbReference>